<accession>A0A944GV68</accession>
<reference evidence="5" key="1">
    <citation type="submission" date="2018-08" db="EMBL/GenBank/DDBJ databases">
        <authorList>
            <person name="Jin W."/>
            <person name="Wang H."/>
            <person name="Yang Y."/>
            <person name="Li M."/>
            <person name="Liu J."/>
        </authorList>
    </citation>
    <scope>NUCLEOTIDE SEQUENCE</scope>
    <source>
        <strain evidence="5">AESS21</strain>
    </source>
</reference>
<dbReference type="PANTHER" id="PTHR45753:SF3">
    <property type="entry name" value="ORNITHINE TRANSCARBAMYLASE, MITOCHONDRIAL"/>
    <property type="match status" value="1"/>
</dbReference>
<organism evidence="5 6">
    <name type="scientific">Roseibium polysiphoniae</name>
    <dbReference type="NCBI Taxonomy" id="2571221"/>
    <lineage>
        <taxon>Bacteria</taxon>
        <taxon>Pseudomonadati</taxon>
        <taxon>Pseudomonadota</taxon>
        <taxon>Alphaproteobacteria</taxon>
        <taxon>Hyphomicrobiales</taxon>
        <taxon>Stappiaceae</taxon>
        <taxon>Roseibium</taxon>
    </lineage>
</organism>
<keyword evidence="2" id="KW-0808">Transferase</keyword>
<evidence type="ECO:0000256" key="1">
    <source>
        <dbReference type="ARBA" id="ARBA00003822"/>
    </source>
</evidence>
<dbReference type="SUPFAM" id="SSF53671">
    <property type="entry name" value="Aspartate/ornithine carbamoyltransferase"/>
    <property type="match status" value="1"/>
</dbReference>
<name>A0A944GV68_9HYPH</name>
<dbReference type="GO" id="GO:0019240">
    <property type="term" value="P:citrulline biosynthetic process"/>
    <property type="evidence" value="ECO:0007669"/>
    <property type="project" value="TreeGrafter"/>
</dbReference>
<dbReference type="Proteomes" id="UP000705379">
    <property type="component" value="Unassembled WGS sequence"/>
</dbReference>
<evidence type="ECO:0000256" key="2">
    <source>
        <dbReference type="ARBA" id="ARBA00022679"/>
    </source>
</evidence>
<evidence type="ECO:0000313" key="6">
    <source>
        <dbReference type="Proteomes" id="UP000705379"/>
    </source>
</evidence>
<dbReference type="AlphaFoldDB" id="A0A944GV68"/>
<dbReference type="Pfam" id="PF02729">
    <property type="entry name" value="OTCace_N"/>
    <property type="match status" value="1"/>
</dbReference>
<feature type="domain" description="Aspartate/ornithine carbamoyltransferase carbamoyl-P binding" evidence="4">
    <location>
        <begin position="3"/>
        <end position="138"/>
    </location>
</feature>
<comment type="function">
    <text evidence="1">Reversibly catalyzes the transfer of the carbamoyl group from carbamoyl phosphate (CP) to the N(epsilon) atom of ornithine (ORN) to produce L-citrulline.</text>
</comment>
<protein>
    <submittedName>
        <fullName evidence="5">Ornithine carbamoyltransferase</fullName>
    </submittedName>
</protein>
<dbReference type="EMBL" id="QTKU01000005">
    <property type="protein sequence ID" value="MBS8262225.1"/>
    <property type="molecule type" value="Genomic_DNA"/>
</dbReference>
<dbReference type="Pfam" id="PF00185">
    <property type="entry name" value="OTCace"/>
    <property type="match status" value="1"/>
</dbReference>
<dbReference type="GO" id="GO:0004585">
    <property type="term" value="F:ornithine carbamoyltransferase activity"/>
    <property type="evidence" value="ECO:0007669"/>
    <property type="project" value="TreeGrafter"/>
</dbReference>
<comment type="caution">
    <text evidence="5">The sequence shown here is derived from an EMBL/GenBank/DDBJ whole genome shotgun (WGS) entry which is preliminary data.</text>
</comment>
<feature type="domain" description="Aspartate/ornithine carbamoyltransferase Asp/Orn-binding" evidence="3">
    <location>
        <begin position="147"/>
        <end position="283"/>
    </location>
</feature>
<dbReference type="Gene3D" id="3.40.50.1370">
    <property type="entry name" value="Aspartate/ornithine carbamoyltransferase"/>
    <property type="match status" value="2"/>
</dbReference>
<dbReference type="RefSeq" id="WP_213217507.1">
    <property type="nucleotide sequence ID" value="NZ_QTKU01000005.1"/>
</dbReference>
<proteinExistence type="predicted"/>
<dbReference type="PANTHER" id="PTHR45753">
    <property type="entry name" value="ORNITHINE CARBAMOYLTRANSFERASE, MITOCHONDRIAL"/>
    <property type="match status" value="1"/>
</dbReference>
<gene>
    <name evidence="5" type="ORF">DYI23_18495</name>
</gene>
<evidence type="ECO:0000259" key="3">
    <source>
        <dbReference type="Pfam" id="PF00185"/>
    </source>
</evidence>
<evidence type="ECO:0000313" key="5">
    <source>
        <dbReference type="EMBL" id="MBS8262225.1"/>
    </source>
</evidence>
<dbReference type="GO" id="GO:0042450">
    <property type="term" value="P:L-arginine biosynthetic process via ornithine"/>
    <property type="evidence" value="ECO:0007669"/>
    <property type="project" value="TreeGrafter"/>
</dbReference>
<evidence type="ECO:0000259" key="4">
    <source>
        <dbReference type="Pfam" id="PF02729"/>
    </source>
</evidence>
<sequence length="288" mass="31585">MTRDLLALDDLSPDLLLSLAQRAEVLAQAWTERQTPQSLSGKRIGLIVDDSGWRNTSALDLGIQVMGGHCVKLPISFAGGETLEDLSAYLNNWVDLVAVRTPLLRRLRAFAEAAPFPVMNLRTKVNHPCETLGDLSYLHAQRGSLDGLTVVAVAPIGNILQSWVEAARVLPIRLVQLYDTNYLMNEDEATGGSIETTDSMSAIREADVVITDCWPKNTNDALLRRYQVTATHLDTIRPGGHFIPCPPVSRSREVSADAMLHPTFAATAAKAYLMHAQNAYLEWALNNA</sequence>
<dbReference type="InterPro" id="IPR036901">
    <property type="entry name" value="Asp/Orn_carbamoylTrfase_sf"/>
</dbReference>
<dbReference type="InterPro" id="IPR006132">
    <property type="entry name" value="Asp/Orn_carbamoyltranf_P-bd"/>
</dbReference>
<dbReference type="GO" id="GO:0016597">
    <property type="term" value="F:amino acid binding"/>
    <property type="evidence" value="ECO:0007669"/>
    <property type="project" value="InterPro"/>
</dbReference>
<reference evidence="5" key="2">
    <citation type="journal article" date="2021" name="Microorganisms">
        <title>Bacterial Dimethylsulfoniopropionate Biosynthesis in the East China Sea.</title>
        <authorList>
            <person name="Liu J."/>
            <person name="Zhang Y."/>
            <person name="Liu J."/>
            <person name="Zhong H."/>
            <person name="Williams B.T."/>
            <person name="Zheng Y."/>
            <person name="Curson A.R.J."/>
            <person name="Sun C."/>
            <person name="Sun H."/>
            <person name="Song D."/>
            <person name="Wagner Mackenzie B."/>
            <person name="Bermejo Martinez A."/>
            <person name="Todd J.D."/>
            <person name="Zhang X.H."/>
        </authorList>
    </citation>
    <scope>NUCLEOTIDE SEQUENCE</scope>
    <source>
        <strain evidence="5">AESS21</strain>
    </source>
</reference>
<dbReference type="InterPro" id="IPR006131">
    <property type="entry name" value="Asp_carbamoyltransf_Asp/Orn-bd"/>
</dbReference>